<dbReference type="OrthoDB" id="14911at2759"/>
<accession>A0A6J5XIM0</accession>
<dbReference type="AlphaFoldDB" id="A0A6J5XIM0"/>
<proteinExistence type="predicted"/>
<evidence type="ECO:0000313" key="1">
    <source>
        <dbReference type="EMBL" id="CAB4312333.1"/>
    </source>
</evidence>
<dbReference type="Proteomes" id="UP000507245">
    <property type="component" value="Unassembled WGS sequence"/>
</dbReference>
<keyword evidence="2" id="KW-1185">Reference proteome</keyword>
<sequence>MGSQPQREPLTLRQGGDLLPGKFLRLLAWAEPRQWLPLALITLASPPIEKFLVPPLLARDKQAKELKSMNLENVHPLDYLNFYSLENWEKIPDTMAGSRDTEIAMGAYQLHHTLGERSSNM</sequence>
<name>A0A6J5XIM0_PRUAR</name>
<dbReference type="EMBL" id="CAEKKB010000006">
    <property type="protein sequence ID" value="CAB4312333.1"/>
    <property type="molecule type" value="Genomic_DNA"/>
</dbReference>
<protein>
    <submittedName>
        <fullName evidence="1">Uncharacterized protein</fullName>
    </submittedName>
</protein>
<organism evidence="1 2">
    <name type="scientific">Prunus armeniaca</name>
    <name type="common">Apricot</name>
    <name type="synonym">Armeniaca vulgaris</name>
    <dbReference type="NCBI Taxonomy" id="36596"/>
    <lineage>
        <taxon>Eukaryota</taxon>
        <taxon>Viridiplantae</taxon>
        <taxon>Streptophyta</taxon>
        <taxon>Embryophyta</taxon>
        <taxon>Tracheophyta</taxon>
        <taxon>Spermatophyta</taxon>
        <taxon>Magnoliopsida</taxon>
        <taxon>eudicotyledons</taxon>
        <taxon>Gunneridae</taxon>
        <taxon>Pentapetalae</taxon>
        <taxon>rosids</taxon>
        <taxon>fabids</taxon>
        <taxon>Rosales</taxon>
        <taxon>Rosaceae</taxon>
        <taxon>Amygdaloideae</taxon>
        <taxon>Amygdaleae</taxon>
        <taxon>Prunus</taxon>
    </lineage>
</organism>
<gene>
    <name evidence="1" type="ORF">ORAREDHAP_LOCUS34728</name>
</gene>
<reference evidence="2" key="1">
    <citation type="journal article" date="2020" name="Genome Biol.">
        <title>Gamete binning: chromosome-level and haplotype-resolved genome assembly enabled by high-throughput single-cell sequencing of gamete genomes.</title>
        <authorList>
            <person name="Campoy J.A."/>
            <person name="Sun H."/>
            <person name="Goel M."/>
            <person name="Jiao W.-B."/>
            <person name="Folz-Donahue K."/>
            <person name="Wang N."/>
            <person name="Rubio M."/>
            <person name="Liu C."/>
            <person name="Kukat C."/>
            <person name="Ruiz D."/>
            <person name="Huettel B."/>
            <person name="Schneeberger K."/>
        </authorList>
    </citation>
    <scope>NUCLEOTIDE SEQUENCE [LARGE SCALE GENOMIC DNA]</scope>
    <source>
        <strain evidence="2">cv. Rojo Pasion</strain>
    </source>
</reference>
<evidence type="ECO:0000313" key="2">
    <source>
        <dbReference type="Proteomes" id="UP000507245"/>
    </source>
</evidence>